<evidence type="ECO:0000256" key="10">
    <source>
        <dbReference type="ARBA" id="ARBA00023136"/>
    </source>
</evidence>
<dbReference type="SMART" id="SM00255">
    <property type="entry name" value="TIR"/>
    <property type="match status" value="1"/>
</dbReference>
<dbReference type="SUPFAM" id="SSF54001">
    <property type="entry name" value="Cysteine proteinases"/>
    <property type="match status" value="1"/>
</dbReference>
<keyword evidence="17" id="KW-1185">Reference proteome</keyword>
<gene>
    <name evidence="16" type="ORF">NQ315_016020</name>
</gene>
<keyword evidence="8" id="KW-0391">Immunity</keyword>
<dbReference type="InterPro" id="IPR032675">
    <property type="entry name" value="LRR_dom_sf"/>
</dbReference>
<dbReference type="InterPro" id="IPR035897">
    <property type="entry name" value="Toll_tir_struct_dom_sf"/>
</dbReference>
<dbReference type="InterPro" id="IPR000157">
    <property type="entry name" value="TIR_dom"/>
</dbReference>
<evidence type="ECO:0000256" key="6">
    <source>
        <dbReference type="ARBA" id="ARBA00022729"/>
    </source>
</evidence>
<keyword evidence="5" id="KW-0812">Transmembrane</keyword>
<dbReference type="SUPFAM" id="SSF52200">
    <property type="entry name" value="Toll/Interleukin receptor TIR domain"/>
    <property type="match status" value="1"/>
</dbReference>
<name>A0AAV8VLK3_9CUCU</name>
<keyword evidence="7" id="KW-0677">Repeat</keyword>
<dbReference type="Gene3D" id="3.80.10.10">
    <property type="entry name" value="Ribonuclease Inhibitor"/>
    <property type="match status" value="4"/>
</dbReference>
<feature type="domain" description="Calpain catalytic" evidence="15">
    <location>
        <begin position="651"/>
        <end position="717"/>
    </location>
</feature>
<accession>A0AAV8VLK3</accession>
<dbReference type="SUPFAM" id="SSF52058">
    <property type="entry name" value="L domain-like"/>
    <property type="match status" value="2"/>
</dbReference>
<dbReference type="InterPro" id="IPR003591">
    <property type="entry name" value="Leu-rich_rpt_typical-subtyp"/>
</dbReference>
<dbReference type="GO" id="GO:0007165">
    <property type="term" value="P:signal transduction"/>
    <property type="evidence" value="ECO:0007669"/>
    <property type="project" value="InterPro"/>
</dbReference>
<evidence type="ECO:0000256" key="3">
    <source>
        <dbReference type="ARBA" id="ARBA00022588"/>
    </source>
</evidence>
<dbReference type="FunFam" id="3.40.50.10140:FF:000001">
    <property type="entry name" value="Toll-like receptor 2"/>
    <property type="match status" value="1"/>
</dbReference>
<dbReference type="PANTHER" id="PTHR24365:SF530">
    <property type="entry name" value="MSTPROX-RELATED"/>
    <property type="match status" value="1"/>
</dbReference>
<evidence type="ECO:0000256" key="12">
    <source>
        <dbReference type="ARBA" id="ARBA00023180"/>
    </source>
</evidence>
<dbReference type="Gene3D" id="3.40.50.10140">
    <property type="entry name" value="Toll/interleukin-1 receptor homology (TIR) domain"/>
    <property type="match status" value="1"/>
</dbReference>
<keyword evidence="10" id="KW-0472">Membrane</keyword>
<evidence type="ECO:0000256" key="8">
    <source>
        <dbReference type="ARBA" id="ARBA00022859"/>
    </source>
</evidence>
<dbReference type="GO" id="GO:0004198">
    <property type="term" value="F:calcium-dependent cysteine-type endopeptidase activity"/>
    <property type="evidence" value="ECO:0007669"/>
    <property type="project" value="InterPro"/>
</dbReference>
<evidence type="ECO:0000256" key="4">
    <source>
        <dbReference type="ARBA" id="ARBA00022614"/>
    </source>
</evidence>
<evidence type="ECO:0000313" key="16">
    <source>
        <dbReference type="EMBL" id="KAJ8915045.1"/>
    </source>
</evidence>
<protein>
    <submittedName>
        <fullName evidence="16">Uncharacterized protein</fullName>
    </submittedName>
</protein>
<keyword evidence="6" id="KW-0732">Signal</keyword>
<keyword evidence="9" id="KW-1133">Transmembrane helix</keyword>
<dbReference type="InterPro" id="IPR038765">
    <property type="entry name" value="Papain-like_cys_pep_sf"/>
</dbReference>
<dbReference type="GO" id="GO:0038023">
    <property type="term" value="F:signaling receptor activity"/>
    <property type="evidence" value="ECO:0007669"/>
    <property type="project" value="TreeGrafter"/>
</dbReference>
<dbReference type="Pfam" id="PF13855">
    <property type="entry name" value="LRR_8"/>
    <property type="match status" value="3"/>
</dbReference>
<keyword evidence="3" id="KW-0399">Innate immunity</keyword>
<dbReference type="InterPro" id="IPR001300">
    <property type="entry name" value="Peptidase_C2_calpain_cat"/>
</dbReference>
<evidence type="ECO:0000256" key="1">
    <source>
        <dbReference type="ARBA" id="ARBA00004479"/>
    </source>
</evidence>
<evidence type="ECO:0000256" key="7">
    <source>
        <dbReference type="ARBA" id="ARBA00022737"/>
    </source>
</evidence>
<dbReference type="PANTHER" id="PTHR24365">
    <property type="entry name" value="TOLL-LIKE RECEPTOR"/>
    <property type="match status" value="1"/>
</dbReference>
<dbReference type="GO" id="GO:0045087">
    <property type="term" value="P:innate immune response"/>
    <property type="evidence" value="ECO:0007669"/>
    <property type="project" value="UniProtKB-KW"/>
</dbReference>
<dbReference type="AlphaFoldDB" id="A0AAV8VLK3"/>
<dbReference type="EMBL" id="JANEYG010000059">
    <property type="protein sequence ID" value="KAJ8915045.1"/>
    <property type="molecule type" value="Genomic_DNA"/>
</dbReference>
<dbReference type="Proteomes" id="UP001159042">
    <property type="component" value="Unassembled WGS sequence"/>
</dbReference>
<feature type="domain" description="TIR" evidence="14">
    <location>
        <begin position="474"/>
        <end position="620"/>
    </location>
</feature>
<comment type="subcellular location">
    <subcellularLocation>
        <location evidence="1">Membrane</location>
        <topology evidence="1">Single-pass type I membrane protein</topology>
    </subcellularLocation>
</comment>
<evidence type="ECO:0000256" key="5">
    <source>
        <dbReference type="ARBA" id="ARBA00022692"/>
    </source>
</evidence>
<dbReference type="Pfam" id="PF01582">
    <property type="entry name" value="TIR"/>
    <property type="match status" value="1"/>
</dbReference>
<keyword evidence="4" id="KW-0433">Leucine-rich repeat</keyword>
<dbReference type="GO" id="GO:0005886">
    <property type="term" value="C:plasma membrane"/>
    <property type="evidence" value="ECO:0007669"/>
    <property type="project" value="TreeGrafter"/>
</dbReference>
<dbReference type="InterPro" id="IPR001611">
    <property type="entry name" value="Leu-rich_rpt"/>
</dbReference>
<evidence type="ECO:0000256" key="9">
    <source>
        <dbReference type="ARBA" id="ARBA00022989"/>
    </source>
</evidence>
<comment type="similarity">
    <text evidence="2">Belongs to the Toll-like receptor family.</text>
</comment>
<dbReference type="GO" id="GO:0006508">
    <property type="term" value="P:proteolysis"/>
    <property type="evidence" value="ECO:0007669"/>
    <property type="project" value="InterPro"/>
</dbReference>
<keyword evidence="12" id="KW-0325">Glycoprotein</keyword>
<evidence type="ECO:0000259" key="14">
    <source>
        <dbReference type="PROSITE" id="PS50104"/>
    </source>
</evidence>
<evidence type="ECO:0000256" key="2">
    <source>
        <dbReference type="ARBA" id="ARBA00009634"/>
    </source>
</evidence>
<evidence type="ECO:0000313" key="17">
    <source>
        <dbReference type="Proteomes" id="UP001159042"/>
    </source>
</evidence>
<dbReference type="PROSITE" id="PS50203">
    <property type="entry name" value="CALPAIN_CAT"/>
    <property type="match status" value="1"/>
</dbReference>
<evidence type="ECO:0000259" key="15">
    <source>
        <dbReference type="PROSITE" id="PS50203"/>
    </source>
</evidence>
<comment type="caution">
    <text evidence="13">Lacks conserved residue(s) required for the propagation of feature annotation.</text>
</comment>
<organism evidence="16 17">
    <name type="scientific">Exocentrus adspersus</name>
    <dbReference type="NCBI Taxonomy" id="1586481"/>
    <lineage>
        <taxon>Eukaryota</taxon>
        <taxon>Metazoa</taxon>
        <taxon>Ecdysozoa</taxon>
        <taxon>Arthropoda</taxon>
        <taxon>Hexapoda</taxon>
        <taxon>Insecta</taxon>
        <taxon>Pterygota</taxon>
        <taxon>Neoptera</taxon>
        <taxon>Endopterygota</taxon>
        <taxon>Coleoptera</taxon>
        <taxon>Polyphaga</taxon>
        <taxon>Cucujiformia</taxon>
        <taxon>Chrysomeloidea</taxon>
        <taxon>Cerambycidae</taxon>
        <taxon>Lamiinae</taxon>
        <taxon>Acanthocinini</taxon>
        <taxon>Exocentrus</taxon>
    </lineage>
</organism>
<keyword evidence="11" id="KW-0675">Receptor</keyword>
<evidence type="ECO:0000256" key="11">
    <source>
        <dbReference type="ARBA" id="ARBA00023170"/>
    </source>
</evidence>
<comment type="caution">
    <text evidence="16">The sequence shown here is derived from an EMBL/GenBank/DDBJ whole genome shotgun (WGS) entry which is preliminary data.</text>
</comment>
<sequence>MLYPHSFDGLVNLQALYLVKNGFEDVYDIAQSLSPVIFPSLIKLPLNENDFKNISSDDFSPMENSTLEELNLILCRLEHLDSDCFAPLQNLKVLRLGENGFNESIITEVVAKTVEAGVPLRLLNLYSVGFRKSPPRRLMEVIAKSNITDLTLARNQFEVISKDNMFPHVMPNLQVLDLKEVLALEIESEAFYNLPNLKTLLLSGNKLQNFPPDATRSNITYLDLRQNSGNLFSPSYFSLKSSRFANLTHLTYLNLNFNRLNVICNKTVKGLENLIVLGLKNSTLYHIQNNSFVSLRNLWFLNLENNYFFINNYPGGIDVAVFKGLENLKVLLLGGCGITYFSKYGDPFVHLKKLQHLGLQRNQMVTITPTEFVPLVRLTTIDISGNKLTTWKRRIFSQNTKLKTVIVNRNKFSLLSEAMLDDFVNLTQLELEALATVTYYYRWYIRYWIFLTRLYLSRKGKLKPRSEKKCYNNYIYDAFVSYSNEDRNFVVRLVSILENCEPFIKLCVYDRDFQVGAMISESVLESVAKSRKTLLIISNNYAKSQWCRWKSQIAEHHRHFFEDHNGEYVDDTLVLIRLGPVGANHLTPTLRYLLTRRIYLQWEVEEKKQKVFWAKLRDFKKNVSSDFSKEEIQMNQILNNHLTKPDTNTNHEICQRPRFIGEPNGEVSRFAVEAGDLGDHWLLAAVASLALTPKFLERVVPPDQGFDSTATYCGAFRCEKCERNLILPASVTHPRLFKESRSLFGKTQVYFLDQKVLGDNHKIRYRVTWRFGTEQTKIEGRQMRVLWDI</sequence>
<dbReference type="PROSITE" id="PS51450">
    <property type="entry name" value="LRR"/>
    <property type="match status" value="1"/>
</dbReference>
<evidence type="ECO:0000256" key="13">
    <source>
        <dbReference type="PROSITE-ProRule" id="PRU00239"/>
    </source>
</evidence>
<proteinExistence type="inferred from homology"/>
<dbReference type="SMART" id="SM00369">
    <property type="entry name" value="LRR_TYP"/>
    <property type="match status" value="7"/>
</dbReference>
<dbReference type="PROSITE" id="PS50104">
    <property type="entry name" value="TIR"/>
    <property type="match status" value="1"/>
</dbReference>
<dbReference type="Pfam" id="PF00648">
    <property type="entry name" value="Peptidase_C2"/>
    <property type="match status" value="1"/>
</dbReference>
<reference evidence="16 17" key="1">
    <citation type="journal article" date="2023" name="Insect Mol. Biol.">
        <title>Genome sequencing provides insights into the evolution of gene families encoding plant cell wall-degrading enzymes in longhorned beetles.</title>
        <authorList>
            <person name="Shin N.R."/>
            <person name="Okamura Y."/>
            <person name="Kirsch R."/>
            <person name="Pauchet Y."/>
        </authorList>
    </citation>
    <scope>NUCLEOTIDE SEQUENCE [LARGE SCALE GENOMIC DNA]</scope>
    <source>
        <strain evidence="16">EAD_L_NR</strain>
    </source>
</reference>